<accession>F4GM41</accession>
<sequence>MAGEYMDFEAQITQMKKIKERMDRIRRKILVMSGKGGVGKTTVTVNLANALVDAGRKVGVLDTDLHGPNVAKMFGVEGRLMETEDGTSLFPVEPRPGLKVVSLSFALSDSDAPVVWRGPMKLAAIKQFLADVEWGNLDYLLIDTPPGTGDEPLAVIQNLPGLTGSIIVTTAQAVAVADSRKSVTFSRRLGVPILGVVENMSGLRCPHCSHEIPIFGIGGGKLMAQDMSVPFLGRVPIEVELREAEDAGTSWVSEPAAGPSAVALREIASYIDALEDDYLEMIEAEAKKVKAEADEADKRTQEENRNGGYA</sequence>
<keyword evidence="9" id="KW-1185">Reference proteome</keyword>
<keyword evidence="3 6" id="KW-0067">ATP-binding</keyword>
<feature type="region of interest" description="Disordered" evidence="7">
    <location>
        <begin position="289"/>
        <end position="310"/>
    </location>
</feature>
<dbReference type="PANTHER" id="PTHR23264:SF19">
    <property type="entry name" value="CYTOSOLIC FE-S CLUSTER ASSEMBLY FACTOR NUBP2"/>
    <property type="match status" value="1"/>
</dbReference>
<dbReference type="EMBL" id="CP002659">
    <property type="protein sequence ID" value="AEC02516.1"/>
    <property type="molecule type" value="Genomic_DNA"/>
</dbReference>
<dbReference type="STRING" id="760011.Spico_1308"/>
<dbReference type="AlphaFoldDB" id="F4GM41"/>
<evidence type="ECO:0000256" key="3">
    <source>
        <dbReference type="ARBA" id="ARBA00022840"/>
    </source>
</evidence>
<protein>
    <recommendedName>
        <fullName evidence="6">Iron-sulfur cluster carrier protein</fullName>
    </recommendedName>
</protein>
<evidence type="ECO:0000256" key="1">
    <source>
        <dbReference type="ARBA" id="ARBA00022723"/>
    </source>
</evidence>
<evidence type="ECO:0000256" key="6">
    <source>
        <dbReference type="HAMAP-Rule" id="MF_02040"/>
    </source>
</evidence>
<dbReference type="GO" id="GO:0016887">
    <property type="term" value="F:ATP hydrolysis activity"/>
    <property type="evidence" value="ECO:0007669"/>
    <property type="project" value="UniProtKB-UniRule"/>
</dbReference>
<dbReference type="FunFam" id="3.40.50.300:FF:001119">
    <property type="entry name" value="Iron-sulfur cluster carrier protein"/>
    <property type="match status" value="1"/>
</dbReference>
<feature type="binding site" evidence="6">
    <location>
        <begin position="34"/>
        <end position="41"/>
    </location>
    <ligand>
        <name>ATP</name>
        <dbReference type="ChEBI" id="CHEBI:30616"/>
    </ligand>
</feature>
<evidence type="ECO:0000313" key="8">
    <source>
        <dbReference type="EMBL" id="AEC02516.1"/>
    </source>
</evidence>
<dbReference type="eggNOG" id="COG0489">
    <property type="taxonomic scope" value="Bacteria"/>
</dbReference>
<name>F4GM41_PARC1</name>
<evidence type="ECO:0000256" key="4">
    <source>
        <dbReference type="ARBA" id="ARBA00023004"/>
    </source>
</evidence>
<keyword evidence="2 6" id="KW-0547">Nucleotide-binding</keyword>
<dbReference type="PANTHER" id="PTHR23264">
    <property type="entry name" value="NUCLEOTIDE-BINDING PROTEIN NBP35 YEAST -RELATED"/>
    <property type="match status" value="1"/>
</dbReference>
<evidence type="ECO:0000313" key="9">
    <source>
        <dbReference type="Proteomes" id="UP000007939"/>
    </source>
</evidence>
<dbReference type="GO" id="GO:0005524">
    <property type="term" value="F:ATP binding"/>
    <property type="evidence" value="ECO:0007669"/>
    <property type="project" value="UniProtKB-UniRule"/>
</dbReference>
<dbReference type="InterPro" id="IPR019591">
    <property type="entry name" value="Mrp/NBP35_ATP-bd"/>
</dbReference>
<reference evidence="8 9" key="2">
    <citation type="journal article" date="2012" name="Stand. Genomic Sci.">
        <title>Complete genome sequence of the termite hindgut bacterium Spirochaeta coccoides type strain (SPN1(T)), reclassification in the genus Sphaerochaeta as Sphaerochaeta coccoides comb. nov. and emendations of the family Spirochaetaceae and the genus Sphaerochaeta.</title>
        <authorList>
            <person name="Abt B."/>
            <person name="Han C."/>
            <person name="Scheuner C."/>
            <person name="Lu M."/>
            <person name="Lapidus A."/>
            <person name="Nolan M."/>
            <person name="Lucas S."/>
            <person name="Hammon N."/>
            <person name="Deshpande S."/>
            <person name="Cheng J.F."/>
            <person name="Tapia R."/>
            <person name="Goodwin L.A."/>
            <person name="Pitluck S."/>
            <person name="Liolios K."/>
            <person name="Pagani I."/>
            <person name="Ivanova N."/>
            <person name="Mavromatis K."/>
            <person name="Mikhailova N."/>
            <person name="Huntemann M."/>
            <person name="Pati A."/>
            <person name="Chen A."/>
            <person name="Palaniappan K."/>
            <person name="Land M."/>
            <person name="Hauser L."/>
            <person name="Brambilla E.M."/>
            <person name="Rohde M."/>
            <person name="Spring S."/>
            <person name="Gronow S."/>
            <person name="Goker M."/>
            <person name="Woyke T."/>
            <person name="Bristow J."/>
            <person name="Eisen J.A."/>
            <person name="Markowitz V."/>
            <person name="Hugenholtz P."/>
            <person name="Kyrpides N.C."/>
            <person name="Klenk H.P."/>
            <person name="Detter J.C."/>
        </authorList>
    </citation>
    <scope>NUCLEOTIDE SEQUENCE [LARGE SCALE GENOMIC DNA]</scope>
    <source>
        <strain evidence="9">ATCC BAA-1237 / DSM 17374 / SPN1</strain>
    </source>
</reference>
<dbReference type="InterPro" id="IPR033756">
    <property type="entry name" value="YlxH/NBP35"/>
</dbReference>
<organism evidence="8 9">
    <name type="scientific">Parasphaerochaeta coccoides (strain ATCC BAA-1237 / DSM 17374 / SPN1)</name>
    <name type="common">Sphaerochaeta coccoides</name>
    <dbReference type="NCBI Taxonomy" id="760011"/>
    <lineage>
        <taxon>Bacteria</taxon>
        <taxon>Pseudomonadati</taxon>
        <taxon>Spirochaetota</taxon>
        <taxon>Spirochaetia</taxon>
        <taxon>Spirochaetales</taxon>
        <taxon>Sphaerochaetaceae</taxon>
        <taxon>Parasphaerochaeta</taxon>
    </lineage>
</organism>
<keyword evidence="4 6" id="KW-0408">Iron</keyword>
<proteinExistence type="inferred from homology"/>
<dbReference type="KEGG" id="scc:Spico_1308"/>
<dbReference type="HOGENOM" id="CLU_024839_0_1_12"/>
<dbReference type="Pfam" id="PF10609">
    <property type="entry name" value="ParA"/>
    <property type="match status" value="1"/>
</dbReference>
<evidence type="ECO:0000256" key="5">
    <source>
        <dbReference type="ARBA" id="ARBA00023014"/>
    </source>
</evidence>
<dbReference type="GO" id="GO:0046872">
    <property type="term" value="F:metal ion binding"/>
    <property type="evidence" value="ECO:0007669"/>
    <property type="project" value="UniProtKB-KW"/>
</dbReference>
<dbReference type="InterPro" id="IPR000808">
    <property type="entry name" value="Mrp-like_CS"/>
</dbReference>
<keyword evidence="1 6" id="KW-0479">Metal-binding</keyword>
<comment type="function">
    <text evidence="6">Binds and transfers iron-sulfur (Fe-S) clusters to target apoproteins. Can hydrolyze ATP.</text>
</comment>
<dbReference type="GO" id="GO:0016226">
    <property type="term" value="P:iron-sulfur cluster assembly"/>
    <property type="evidence" value="ECO:0007669"/>
    <property type="project" value="InterPro"/>
</dbReference>
<dbReference type="CDD" id="cd02037">
    <property type="entry name" value="Mrp_NBP35"/>
    <property type="match status" value="1"/>
</dbReference>
<comment type="subunit">
    <text evidence="6">Homodimer.</text>
</comment>
<dbReference type="InterPro" id="IPR027417">
    <property type="entry name" value="P-loop_NTPase"/>
</dbReference>
<keyword evidence="6" id="KW-0378">Hydrolase</keyword>
<evidence type="ECO:0000256" key="7">
    <source>
        <dbReference type="SAM" id="MobiDB-lite"/>
    </source>
</evidence>
<gene>
    <name evidence="8" type="ordered locus">Spico_1308</name>
</gene>
<dbReference type="SUPFAM" id="SSF52540">
    <property type="entry name" value="P-loop containing nucleoside triphosphate hydrolases"/>
    <property type="match status" value="1"/>
</dbReference>
<dbReference type="RefSeq" id="WP_013739911.1">
    <property type="nucleotide sequence ID" value="NC_015436.1"/>
</dbReference>
<keyword evidence="5 6" id="KW-0411">Iron-sulfur</keyword>
<evidence type="ECO:0000256" key="2">
    <source>
        <dbReference type="ARBA" id="ARBA00022741"/>
    </source>
</evidence>
<dbReference type="GO" id="GO:0051536">
    <property type="term" value="F:iron-sulfur cluster binding"/>
    <property type="evidence" value="ECO:0007669"/>
    <property type="project" value="UniProtKB-UniRule"/>
</dbReference>
<dbReference type="HAMAP" id="MF_02040">
    <property type="entry name" value="Mrp_NBP35"/>
    <property type="match status" value="1"/>
</dbReference>
<reference evidence="9" key="1">
    <citation type="submission" date="2011-04" db="EMBL/GenBank/DDBJ databases">
        <title>The complete genome of Spirochaeta coccoides DSM 17374.</title>
        <authorList>
            <person name="Lucas S."/>
            <person name="Copeland A."/>
            <person name="Lapidus A."/>
            <person name="Bruce D."/>
            <person name="Goodwin L."/>
            <person name="Pitluck S."/>
            <person name="Peters L."/>
            <person name="Kyrpides N."/>
            <person name="Mavromatis K."/>
            <person name="Pagani I."/>
            <person name="Ivanova N."/>
            <person name="Ovchinnikova G."/>
            <person name="Lu M."/>
            <person name="Detter J.C."/>
            <person name="Tapia R."/>
            <person name="Han C."/>
            <person name="Land M."/>
            <person name="Hauser L."/>
            <person name="Markowitz V."/>
            <person name="Cheng J.-F."/>
            <person name="Hugenholtz P."/>
            <person name="Woyke T."/>
            <person name="Wu D."/>
            <person name="Spring S."/>
            <person name="Schroeder M."/>
            <person name="Brambilla E."/>
            <person name="Klenk H.-P."/>
            <person name="Eisen J.A."/>
        </authorList>
    </citation>
    <scope>NUCLEOTIDE SEQUENCE [LARGE SCALE GENOMIC DNA]</scope>
    <source>
        <strain evidence="9">ATCC BAA-1237 / DSM 17374 / SPN1</strain>
    </source>
</reference>
<dbReference type="PROSITE" id="PS01215">
    <property type="entry name" value="MRP"/>
    <property type="match status" value="1"/>
</dbReference>
<dbReference type="Gene3D" id="3.40.50.300">
    <property type="entry name" value="P-loop containing nucleotide triphosphate hydrolases"/>
    <property type="match status" value="1"/>
</dbReference>
<comment type="similarity">
    <text evidence="6">Belongs to the Mrp/NBP35 ATP-binding proteins family.</text>
</comment>
<dbReference type="GO" id="GO:0140663">
    <property type="term" value="F:ATP-dependent FeS chaperone activity"/>
    <property type="evidence" value="ECO:0007669"/>
    <property type="project" value="InterPro"/>
</dbReference>
<dbReference type="GO" id="GO:0005829">
    <property type="term" value="C:cytosol"/>
    <property type="evidence" value="ECO:0007669"/>
    <property type="project" value="TreeGrafter"/>
</dbReference>
<dbReference type="Proteomes" id="UP000007939">
    <property type="component" value="Chromosome"/>
</dbReference>